<dbReference type="EMBL" id="CAWYQH010000141">
    <property type="protein sequence ID" value="CAK8694296.1"/>
    <property type="molecule type" value="Genomic_DNA"/>
</dbReference>
<reference evidence="4 5" key="1">
    <citation type="submission" date="2024-02" db="EMBL/GenBank/DDBJ databases">
        <authorList>
            <person name="Daric V."/>
            <person name="Darras S."/>
        </authorList>
    </citation>
    <scope>NUCLEOTIDE SEQUENCE [LARGE SCALE GENOMIC DNA]</scope>
</reference>
<keyword evidence="1" id="KW-0479">Metal-binding</keyword>
<feature type="compositionally biased region" description="Polar residues" evidence="2">
    <location>
        <begin position="1066"/>
        <end position="1075"/>
    </location>
</feature>
<feature type="domain" description="Arf-GAP" evidence="3">
    <location>
        <begin position="25"/>
        <end position="152"/>
    </location>
</feature>
<evidence type="ECO:0000259" key="3">
    <source>
        <dbReference type="PROSITE" id="PS50115"/>
    </source>
</evidence>
<dbReference type="InterPro" id="IPR059096">
    <property type="entry name" value="Partial_PH_tunicates"/>
</dbReference>
<dbReference type="InterPro" id="IPR037278">
    <property type="entry name" value="ARFGAP/RecO"/>
</dbReference>
<organism evidence="4 5">
    <name type="scientific">Clavelina lepadiformis</name>
    <name type="common">Light-bulb sea squirt</name>
    <name type="synonym">Ascidia lepadiformis</name>
    <dbReference type="NCBI Taxonomy" id="159417"/>
    <lineage>
        <taxon>Eukaryota</taxon>
        <taxon>Metazoa</taxon>
        <taxon>Chordata</taxon>
        <taxon>Tunicata</taxon>
        <taxon>Ascidiacea</taxon>
        <taxon>Aplousobranchia</taxon>
        <taxon>Clavelinidae</taxon>
        <taxon>Clavelina</taxon>
    </lineage>
</organism>
<feature type="compositionally biased region" description="Low complexity" evidence="2">
    <location>
        <begin position="962"/>
        <end position="986"/>
    </location>
</feature>
<gene>
    <name evidence="4" type="ORF">CVLEPA_LOCUS27677</name>
</gene>
<feature type="region of interest" description="Disordered" evidence="2">
    <location>
        <begin position="389"/>
        <end position="424"/>
    </location>
</feature>
<evidence type="ECO:0000313" key="5">
    <source>
        <dbReference type="Proteomes" id="UP001642483"/>
    </source>
</evidence>
<keyword evidence="1" id="KW-0862">Zinc</keyword>
<feature type="compositionally biased region" description="Polar residues" evidence="2">
    <location>
        <begin position="988"/>
        <end position="1003"/>
    </location>
</feature>
<keyword evidence="5" id="KW-1185">Reference proteome</keyword>
<dbReference type="PANTHER" id="PTHR46021">
    <property type="entry name" value="ARF-GAP WITH DUAL PH DOMAIN-CONTAINING PROTEIN 1-LIKE PROTEIN"/>
    <property type="match status" value="1"/>
</dbReference>
<dbReference type="InterPro" id="IPR038508">
    <property type="entry name" value="ArfGAP_dom_sf"/>
</dbReference>
<dbReference type="PROSITE" id="PS50115">
    <property type="entry name" value="ARFGAP"/>
    <property type="match status" value="1"/>
</dbReference>
<dbReference type="InterPro" id="IPR052589">
    <property type="entry name" value="Arf-GAP_dual-PH_domain"/>
</dbReference>
<dbReference type="PANTHER" id="PTHR46021:SF2">
    <property type="entry name" value="ARF-GAP WITH DUAL PH DOMAIN-CONTAINING PROTEIN 1"/>
    <property type="match status" value="1"/>
</dbReference>
<dbReference type="Proteomes" id="UP001642483">
    <property type="component" value="Unassembled WGS sequence"/>
</dbReference>
<feature type="compositionally biased region" description="Polar residues" evidence="2">
    <location>
        <begin position="1013"/>
        <end position="1059"/>
    </location>
</feature>
<dbReference type="Pfam" id="PF26564">
    <property type="entry name" value="pPH"/>
    <property type="match status" value="1"/>
</dbReference>
<accession>A0ABP0GRD5</accession>
<proteinExistence type="predicted"/>
<evidence type="ECO:0000313" key="4">
    <source>
        <dbReference type="EMBL" id="CAK8694296.1"/>
    </source>
</evidence>
<feature type="region of interest" description="Disordered" evidence="2">
    <location>
        <begin position="1"/>
        <end position="20"/>
    </location>
</feature>
<dbReference type="SUPFAM" id="SSF57863">
    <property type="entry name" value="ArfGap/RecO-like zinc finger"/>
    <property type="match status" value="1"/>
</dbReference>
<evidence type="ECO:0000256" key="1">
    <source>
        <dbReference type="PROSITE-ProRule" id="PRU00288"/>
    </source>
</evidence>
<feature type="region of interest" description="Disordered" evidence="2">
    <location>
        <begin position="919"/>
        <end position="1075"/>
    </location>
</feature>
<dbReference type="InterPro" id="IPR001164">
    <property type="entry name" value="ArfGAP_dom"/>
</dbReference>
<feature type="compositionally biased region" description="Polar residues" evidence="2">
    <location>
        <begin position="935"/>
        <end position="953"/>
    </location>
</feature>
<feature type="compositionally biased region" description="Pro residues" evidence="2">
    <location>
        <begin position="7"/>
        <end position="19"/>
    </location>
</feature>
<evidence type="ECO:0000256" key="2">
    <source>
        <dbReference type="SAM" id="MobiDB-lite"/>
    </source>
</evidence>
<dbReference type="Gene3D" id="1.10.220.150">
    <property type="entry name" value="Arf GTPase activating protein"/>
    <property type="match status" value="1"/>
</dbReference>
<keyword evidence="1" id="KW-0863">Zinc-finger</keyword>
<comment type="caution">
    <text evidence="4">The sequence shown here is derived from an EMBL/GenBank/DDBJ whole genome shotgun (WGS) entry which is preliminary data.</text>
</comment>
<protein>
    <recommendedName>
        <fullName evidence="3">Arf-GAP domain-containing protein</fullName>
    </recommendedName>
</protein>
<dbReference type="Pfam" id="PF01412">
    <property type="entry name" value="ArfGap"/>
    <property type="match status" value="1"/>
</dbReference>
<sequence>MIRSEYPPLPPSLPMPHTPSDPSKQIVVMDLLQEPGNEVCADCGAAIGMENAWAILSYGILVCDDCKLVHIEHENQFKASDANDNVITDPSTQGILATQLAHVWVEKDIAQIRANGNTRSNKRLLVNAPIWQYRPSANDGIKLKEYWINCKYSGSLAEAAENPKMAAKKSFIGIQFTRPMPKGTYPCCAVLQSDTLYLTSDVRNEEVRVECIETIIVNSKRIGHENGVQLTYRVNGAKDGNTVAFTYLQHDSMETVMDWVNLILYTKYNLLKRKYPTMIDTNIYKILNCGVVKESYMYIAGRGLIYLSLSEARLSCFQHHLDDTPLFQIAVSKVMNLSAAQYLDAVACFFDIDPAKILSYGDWFSALEQVLEDDKISAMPDDVPKPTFPFSLLKQPEKPTPAAPVVEQRSEPTPPAKEVTTPAPAAVTTVPQTITVTTSNTTALAITNGEKEVEKKSSNYECYPPIGPMGEMGKVYRGELPPDAIKPPPSKNDIRIGSFGEYVPQMTQVPLQPMKTAGSYGELMNPALTSYATTLNAAATSMLNQAIPKDPSCYPPIGGPPQARKLARYPDVSLNALQAAQLRREQEVISIEELRNGAAANMLSGSMFQATLAQKPALFDNRLPASLATVGRLTDADAASVFASGIPQSSYQGWGDAAADSLLTVPWKPTGNGYEPSRGFPAATAQYQDAWNAAKMQAERKLSAPASKNAGVFGTWTGRASSVDLAQQQAMIGRSSTPWGAAASGGIDQWPSKSPTSPIDNFMLLNGRDSRAGAPNMMRDFGAAGTSRSLSMNKVSRNDSPSITGKQQVIIGNLLSHWKSAEQRLLSLIHNGYVPASDMTPAGLDKDSAEHAYTCVSELFELLWKQRYDMALSFLRGFREVFANSVHPEIRNLFIGVGELDTMKQIFLTQGKEKFFSGSAGGPVTWKQPTPPPSQNDTSWPTPTSSVRESPTDFSPWGSLFSPTSSDSMWGGSSQTSSSRTASLSSDPWGTTSVFSNTTSAGPSFNRAPSRPVSHSQSNFGDNSPTEGSFGSKTSSNSASPRVITPPTSFDPMTSSNSLPHGIESTLKNIFLSSE</sequence>
<name>A0ABP0GRD5_CLALP</name>